<dbReference type="Pfam" id="PF04142">
    <property type="entry name" value="Nuc_sug_transp"/>
    <property type="match status" value="1"/>
</dbReference>
<accession>A0A183G3D5</accession>
<dbReference type="NCBIfam" id="TIGR00803">
    <property type="entry name" value="nst"/>
    <property type="match status" value="1"/>
</dbReference>
<protein>
    <submittedName>
        <fullName evidence="9">TPT domain-containing protein</fullName>
    </submittedName>
</protein>
<dbReference type="WBParaSite" id="HPBE_0001591201-mRNA-1">
    <property type="protein sequence ID" value="HPBE_0001591201-mRNA-1"/>
    <property type="gene ID" value="HPBE_0001591201"/>
</dbReference>
<proteinExistence type="inferred from homology"/>
<dbReference type="InterPro" id="IPR007271">
    <property type="entry name" value="Nuc_sug_transpt"/>
</dbReference>
<dbReference type="GO" id="GO:0000139">
    <property type="term" value="C:Golgi membrane"/>
    <property type="evidence" value="ECO:0007669"/>
    <property type="project" value="InterPro"/>
</dbReference>
<dbReference type="SUPFAM" id="SSF103481">
    <property type="entry name" value="Multidrug resistance efflux transporter EmrE"/>
    <property type="match status" value="1"/>
</dbReference>
<evidence type="ECO:0000256" key="7">
    <source>
        <dbReference type="SAM" id="Phobius"/>
    </source>
</evidence>
<keyword evidence="4 7" id="KW-0812">Transmembrane</keyword>
<sequence>LSFLSTTCVLFMEILKLSACSILLIIETGGESFSAVLKDSSWRVSRWERFLVCVPAFAYAVQNNLYYIALANIDATTYTVTYQLRILTTALLSVWMLGKEISALQWVALSMSGVGVVLVQVSSRSGSKLIGVLATLGMCWTSAFAGFFQGWTSLVWTMTVAAAAGGIVVSAVMKYADNVKKTYCQTLAIGKTIPYVFLAHHKGIRLGKGEK</sequence>
<evidence type="ECO:0000256" key="4">
    <source>
        <dbReference type="ARBA" id="ARBA00022692"/>
    </source>
</evidence>
<dbReference type="Proteomes" id="UP000050761">
    <property type="component" value="Unassembled WGS sequence"/>
</dbReference>
<dbReference type="PANTHER" id="PTHR10231">
    <property type="entry name" value="NUCLEOTIDE-SUGAR TRANSMEMBRANE TRANSPORTER"/>
    <property type="match status" value="1"/>
</dbReference>
<evidence type="ECO:0000256" key="5">
    <source>
        <dbReference type="ARBA" id="ARBA00022989"/>
    </source>
</evidence>
<dbReference type="AlphaFoldDB" id="A0A183G3D5"/>
<dbReference type="GO" id="GO:0015165">
    <property type="term" value="F:pyrimidine nucleotide-sugar transmembrane transporter activity"/>
    <property type="evidence" value="ECO:0007669"/>
    <property type="project" value="InterPro"/>
</dbReference>
<evidence type="ECO:0000256" key="1">
    <source>
        <dbReference type="ARBA" id="ARBA00004141"/>
    </source>
</evidence>
<organism evidence="8 9">
    <name type="scientific">Heligmosomoides polygyrus</name>
    <name type="common">Parasitic roundworm</name>
    <dbReference type="NCBI Taxonomy" id="6339"/>
    <lineage>
        <taxon>Eukaryota</taxon>
        <taxon>Metazoa</taxon>
        <taxon>Ecdysozoa</taxon>
        <taxon>Nematoda</taxon>
        <taxon>Chromadorea</taxon>
        <taxon>Rhabditida</taxon>
        <taxon>Rhabditina</taxon>
        <taxon>Rhabditomorpha</taxon>
        <taxon>Strongyloidea</taxon>
        <taxon>Heligmosomidae</taxon>
        <taxon>Heligmosomoides</taxon>
    </lineage>
</organism>
<evidence type="ECO:0000313" key="9">
    <source>
        <dbReference type="WBParaSite" id="HPBE_0001591201-mRNA-1"/>
    </source>
</evidence>
<keyword evidence="3" id="KW-0762">Sugar transport</keyword>
<reference evidence="9" key="1">
    <citation type="submission" date="2019-09" db="UniProtKB">
        <authorList>
            <consortium name="WormBaseParasite"/>
        </authorList>
    </citation>
    <scope>IDENTIFICATION</scope>
</reference>
<name>A0A183G3D5_HELPZ</name>
<keyword evidence="8" id="KW-1185">Reference proteome</keyword>
<feature type="transmembrane region" description="Helical" evidence="7">
    <location>
        <begin position="7"/>
        <end position="26"/>
    </location>
</feature>
<evidence type="ECO:0000256" key="2">
    <source>
        <dbReference type="ARBA" id="ARBA00009976"/>
    </source>
</evidence>
<dbReference type="Gene3D" id="1.10.3730.20">
    <property type="match status" value="1"/>
</dbReference>
<keyword evidence="3" id="KW-0813">Transport</keyword>
<feature type="transmembrane region" description="Helical" evidence="7">
    <location>
        <begin position="103"/>
        <end position="122"/>
    </location>
</feature>
<feature type="transmembrane region" description="Helical" evidence="7">
    <location>
        <begin position="46"/>
        <end position="68"/>
    </location>
</feature>
<keyword evidence="6 7" id="KW-0472">Membrane</keyword>
<evidence type="ECO:0000313" key="8">
    <source>
        <dbReference type="Proteomes" id="UP000050761"/>
    </source>
</evidence>
<comment type="similarity">
    <text evidence="2">Belongs to the nucleotide-sugar transporter family. SLC35A subfamily.</text>
</comment>
<keyword evidence="5 7" id="KW-1133">Transmembrane helix</keyword>
<evidence type="ECO:0000256" key="3">
    <source>
        <dbReference type="ARBA" id="ARBA00022597"/>
    </source>
</evidence>
<feature type="transmembrane region" description="Helical" evidence="7">
    <location>
        <begin position="154"/>
        <end position="173"/>
    </location>
</feature>
<dbReference type="InterPro" id="IPR037185">
    <property type="entry name" value="EmrE-like"/>
</dbReference>
<comment type="subcellular location">
    <subcellularLocation>
        <location evidence="1">Membrane</location>
        <topology evidence="1">Multi-pass membrane protein</topology>
    </subcellularLocation>
</comment>
<feature type="transmembrane region" description="Helical" evidence="7">
    <location>
        <begin position="129"/>
        <end position="148"/>
    </location>
</feature>
<evidence type="ECO:0000256" key="6">
    <source>
        <dbReference type="ARBA" id="ARBA00023136"/>
    </source>
</evidence>